<proteinExistence type="predicted"/>
<dbReference type="EMBL" id="CM037623">
    <property type="protein sequence ID" value="KAH7988256.1"/>
    <property type="molecule type" value="Genomic_DNA"/>
</dbReference>
<name>A0ACB8E6Z4_9SAUR</name>
<organism evidence="1 2">
    <name type="scientific">Sphaerodactylus townsendi</name>
    <dbReference type="NCBI Taxonomy" id="933632"/>
    <lineage>
        <taxon>Eukaryota</taxon>
        <taxon>Metazoa</taxon>
        <taxon>Chordata</taxon>
        <taxon>Craniata</taxon>
        <taxon>Vertebrata</taxon>
        <taxon>Euteleostomi</taxon>
        <taxon>Lepidosauria</taxon>
        <taxon>Squamata</taxon>
        <taxon>Bifurcata</taxon>
        <taxon>Gekkota</taxon>
        <taxon>Sphaerodactylidae</taxon>
        <taxon>Sphaerodactylus</taxon>
    </lineage>
</organism>
<evidence type="ECO:0000313" key="2">
    <source>
        <dbReference type="Proteomes" id="UP000827872"/>
    </source>
</evidence>
<gene>
    <name evidence="1" type="primary">FAT1_5</name>
    <name evidence="1" type="ORF">K3G42_012169</name>
</gene>
<evidence type="ECO:0000313" key="1">
    <source>
        <dbReference type="EMBL" id="KAH7988256.1"/>
    </source>
</evidence>
<keyword evidence="2" id="KW-1185">Reference proteome</keyword>
<accession>A0ACB8E6Z4</accession>
<reference evidence="1" key="1">
    <citation type="submission" date="2021-08" db="EMBL/GenBank/DDBJ databases">
        <title>The first chromosome-level gecko genome reveals the dynamic sex chromosomes of Neotropical dwarf geckos (Sphaerodactylidae: Sphaerodactylus).</title>
        <authorList>
            <person name="Pinto B.J."/>
            <person name="Keating S.E."/>
            <person name="Gamble T."/>
        </authorList>
    </citation>
    <scope>NUCLEOTIDE SEQUENCE</scope>
    <source>
        <strain evidence="1">TG3544</strain>
    </source>
</reference>
<dbReference type="Proteomes" id="UP000827872">
    <property type="component" value="Linkage Group LG10"/>
</dbReference>
<comment type="caution">
    <text evidence="1">The sequence shown here is derived from an EMBL/GenBank/DDBJ whole genome shotgun (WGS) entry which is preliminary data.</text>
</comment>
<sequence>MVWIPNCASFLSFFFTLPPKESIAVPDLSNSRGYHWDTSDWMPNVQLPGIQEYPTYEVVEEPAPLYTDPNSIDADYYPGGYDIESDFPPPPDDFPAPDDLPPLPPDYSDQFDSMQQPRDMSAVGSLGSSAGSRQRFNLNQYLPHHYPSDRLEPQNTTSGVSGSYREPYAPYTVGYNRDFEALPLDNMSMSVYASTASCSDVSACCEMESEVMMSDYESGDDGHFEDVVIPPLEHQHHTEV</sequence>
<protein>
    <submittedName>
        <fullName evidence="1">Long-chain fatty acid transporter fat1</fullName>
    </submittedName>
</protein>